<evidence type="ECO:0000313" key="1">
    <source>
        <dbReference type="EMBL" id="RCX03375.1"/>
    </source>
</evidence>
<evidence type="ECO:0008006" key="3">
    <source>
        <dbReference type="Google" id="ProtNLM"/>
    </source>
</evidence>
<dbReference type="InterPro" id="IPR011990">
    <property type="entry name" value="TPR-like_helical_dom_sf"/>
</dbReference>
<dbReference type="EMBL" id="QPJS01000003">
    <property type="protein sequence ID" value="RCX03375.1"/>
    <property type="molecule type" value="Genomic_DNA"/>
</dbReference>
<accession>A0A369A2G1</accession>
<gene>
    <name evidence="1" type="ORF">DES35_103260</name>
</gene>
<dbReference type="RefSeq" id="WP_114366358.1">
    <property type="nucleotide sequence ID" value="NZ_BHZF01000003.1"/>
</dbReference>
<proteinExistence type="predicted"/>
<organism evidence="1 2">
    <name type="scientific">Schleiferia thermophila</name>
    <dbReference type="NCBI Taxonomy" id="884107"/>
    <lineage>
        <taxon>Bacteria</taxon>
        <taxon>Pseudomonadati</taxon>
        <taxon>Bacteroidota</taxon>
        <taxon>Flavobacteriia</taxon>
        <taxon>Flavobacteriales</taxon>
        <taxon>Schleiferiaceae</taxon>
        <taxon>Schleiferia</taxon>
    </lineage>
</organism>
<name>A0A369A2G1_9FLAO</name>
<sequence>MKQKLKIFTDFIQSLYPDEVLFVANSIKSEDTQVIQILSSLKAGVATGKYQFETEIDKRKYSALKTRISTLLAATDIDNQISEIHFFTQKILKDDIAPADEERLLQIAKVSGPDAYYFREYYRMFLKLRDFLTIRLRKKLLPEVEAYLEHHFSSYQLNQEVENQIPDLTHQIIEEYELKSVTNEGVANTLLEISKNIQLDGHNRYTAAVRLWFYYLNKGEYTSMLRHMEEFRSEFLLKSCPGKRVLSNYYANRLLVHSKLNQLEDALYYGKLSLMYKTSDHLFYLTNLSAILSRMGRSQEAYKLMLSAFDEMRTTSNQYNKISFIAQYIHILIDLKRYKQAEEFAENYLHTAIKEVFATRWHLFFAGFFRSLVMQEKFGRLLYIVGKYKIKQLEAEYRRKPNYLPTMSWYITLAEFMEGYLSEEKALDSMAQSASVLMSDPIRRQRISEQCNILFKFQPDMIRKLKKRLEIQ</sequence>
<dbReference type="Proteomes" id="UP000253517">
    <property type="component" value="Unassembled WGS sequence"/>
</dbReference>
<dbReference type="AlphaFoldDB" id="A0A369A2G1"/>
<evidence type="ECO:0000313" key="2">
    <source>
        <dbReference type="Proteomes" id="UP000253517"/>
    </source>
</evidence>
<protein>
    <recommendedName>
        <fullName evidence="3">Tetratricopeptide repeat protein</fullName>
    </recommendedName>
</protein>
<reference evidence="1 2" key="1">
    <citation type="submission" date="2018-07" db="EMBL/GenBank/DDBJ databases">
        <title>Genomic Encyclopedia of Type Strains, Phase IV (KMG-IV): sequencing the most valuable type-strain genomes for metagenomic binning, comparative biology and taxonomic classification.</title>
        <authorList>
            <person name="Goeker M."/>
        </authorList>
    </citation>
    <scope>NUCLEOTIDE SEQUENCE [LARGE SCALE GENOMIC DNA]</scope>
    <source>
        <strain evidence="1 2">DSM 21410</strain>
    </source>
</reference>
<comment type="caution">
    <text evidence="1">The sequence shown here is derived from an EMBL/GenBank/DDBJ whole genome shotgun (WGS) entry which is preliminary data.</text>
</comment>
<dbReference type="Gene3D" id="1.25.40.10">
    <property type="entry name" value="Tetratricopeptide repeat domain"/>
    <property type="match status" value="1"/>
</dbReference>
<keyword evidence="2" id="KW-1185">Reference proteome</keyword>